<sequence>MKCNYFPLKSICRACANVLLIKSFKKLATIARGLLARFLEWLGSFRRQPSIQSALDLQKSVQQSIKATASLQSKSAPTSSQTSSSQPKAQTSPSQFSASPAFASVKAPPPQAPVQQSRPQSTPTPSTVLSQPQPTVRMHTSAAISNIAHRIPMIKFIGARLPRPHFDRSSLPPIPAATSTAAAIFQPSSSGAKATSIGSVGKLPRGSGVDESQLPLRFRRIPISQEEIDAINVVLFQAGGSYGLVTQQAKKK</sequence>
<gene>
    <name evidence="5" type="ORF">WR25_02556</name>
</gene>
<comment type="similarity">
    <text evidence="3">Belongs to the alpha-ketoglutarate dehydrogenase component 4 family.</text>
</comment>
<keyword evidence="2" id="KW-0496">Mitochondrion</keyword>
<protein>
    <submittedName>
        <fullName evidence="5">Uncharacterized protein</fullName>
    </submittedName>
</protein>
<evidence type="ECO:0000256" key="4">
    <source>
        <dbReference type="SAM" id="MobiDB-lite"/>
    </source>
</evidence>
<organism evidence="5 6">
    <name type="scientific">Diploscapter pachys</name>
    <dbReference type="NCBI Taxonomy" id="2018661"/>
    <lineage>
        <taxon>Eukaryota</taxon>
        <taxon>Metazoa</taxon>
        <taxon>Ecdysozoa</taxon>
        <taxon>Nematoda</taxon>
        <taxon>Chromadorea</taxon>
        <taxon>Rhabditida</taxon>
        <taxon>Rhabditina</taxon>
        <taxon>Rhabditomorpha</taxon>
        <taxon>Rhabditoidea</taxon>
        <taxon>Rhabditidae</taxon>
        <taxon>Diploscapter</taxon>
    </lineage>
</organism>
<feature type="compositionally biased region" description="Low complexity" evidence="4">
    <location>
        <begin position="72"/>
        <end position="106"/>
    </location>
</feature>
<dbReference type="EMBL" id="LIAE01007695">
    <property type="protein sequence ID" value="PAV77531.1"/>
    <property type="molecule type" value="Genomic_DNA"/>
</dbReference>
<dbReference type="STRING" id="2018661.A0A2A2KUB8"/>
<dbReference type="GO" id="GO:0005739">
    <property type="term" value="C:mitochondrion"/>
    <property type="evidence" value="ECO:0007669"/>
    <property type="project" value="UniProtKB-SubCell"/>
</dbReference>
<feature type="compositionally biased region" description="Polar residues" evidence="4">
    <location>
        <begin position="123"/>
        <end position="134"/>
    </location>
</feature>
<comment type="subcellular location">
    <subcellularLocation>
        <location evidence="1">Mitochondrion</location>
    </subcellularLocation>
</comment>
<evidence type="ECO:0000313" key="5">
    <source>
        <dbReference type="EMBL" id="PAV77531.1"/>
    </source>
</evidence>
<proteinExistence type="inferred from homology"/>
<dbReference type="Proteomes" id="UP000218231">
    <property type="component" value="Unassembled WGS sequence"/>
</dbReference>
<evidence type="ECO:0000256" key="2">
    <source>
        <dbReference type="ARBA" id="ARBA00023128"/>
    </source>
</evidence>
<dbReference type="GO" id="GO:0006103">
    <property type="term" value="P:2-oxoglutarate metabolic process"/>
    <property type="evidence" value="ECO:0007669"/>
    <property type="project" value="InterPro"/>
</dbReference>
<keyword evidence="6" id="KW-1185">Reference proteome</keyword>
<evidence type="ECO:0000256" key="3">
    <source>
        <dbReference type="ARBA" id="ARBA00043970"/>
    </source>
</evidence>
<comment type="caution">
    <text evidence="5">The sequence shown here is derived from an EMBL/GenBank/DDBJ whole genome shotgun (WGS) entry which is preliminary data.</text>
</comment>
<dbReference type="OrthoDB" id="2116030at2759"/>
<dbReference type="AlphaFoldDB" id="A0A2A2KUB8"/>
<reference evidence="5 6" key="1">
    <citation type="journal article" date="2017" name="Curr. Biol.">
        <title>Genome architecture and evolution of a unichromosomal asexual nematode.</title>
        <authorList>
            <person name="Fradin H."/>
            <person name="Zegar C."/>
            <person name="Gutwein M."/>
            <person name="Lucas J."/>
            <person name="Kovtun M."/>
            <person name="Corcoran D."/>
            <person name="Baugh L.R."/>
            <person name="Kiontke K."/>
            <person name="Gunsalus K."/>
            <person name="Fitch D.H."/>
            <person name="Piano F."/>
        </authorList>
    </citation>
    <scope>NUCLEOTIDE SEQUENCE [LARGE SCALE GENOMIC DNA]</scope>
    <source>
        <strain evidence="5">PF1309</strain>
    </source>
</reference>
<evidence type="ECO:0000256" key="1">
    <source>
        <dbReference type="ARBA" id="ARBA00004173"/>
    </source>
</evidence>
<feature type="region of interest" description="Disordered" evidence="4">
    <location>
        <begin position="68"/>
        <end position="135"/>
    </location>
</feature>
<evidence type="ECO:0000313" key="6">
    <source>
        <dbReference type="Proteomes" id="UP000218231"/>
    </source>
</evidence>
<dbReference type="InterPro" id="IPR020373">
    <property type="entry name" value="Kgd4/YMR-31"/>
</dbReference>
<accession>A0A2A2KUB8</accession>
<dbReference type="Pfam" id="PF10937">
    <property type="entry name" value="Kgd4-YMR31"/>
    <property type="match status" value="1"/>
</dbReference>
<name>A0A2A2KUB8_9BILA</name>